<organism evidence="1 2">
    <name type="scientific">Neofusicoccum ribis</name>
    <dbReference type="NCBI Taxonomy" id="45134"/>
    <lineage>
        <taxon>Eukaryota</taxon>
        <taxon>Fungi</taxon>
        <taxon>Dikarya</taxon>
        <taxon>Ascomycota</taxon>
        <taxon>Pezizomycotina</taxon>
        <taxon>Dothideomycetes</taxon>
        <taxon>Dothideomycetes incertae sedis</taxon>
        <taxon>Botryosphaeriales</taxon>
        <taxon>Botryosphaeriaceae</taxon>
        <taxon>Neofusicoccum</taxon>
    </lineage>
</organism>
<gene>
    <name evidence="1" type="ORF">SLS56_011263</name>
</gene>
<name>A0ABR3SC31_9PEZI</name>
<accession>A0ABR3SC31</accession>
<dbReference type="Proteomes" id="UP001521116">
    <property type="component" value="Unassembled WGS sequence"/>
</dbReference>
<dbReference type="EMBL" id="JAJVDC020000253">
    <property type="protein sequence ID" value="KAL1616831.1"/>
    <property type="molecule type" value="Genomic_DNA"/>
</dbReference>
<comment type="caution">
    <text evidence="1">The sequence shown here is derived from an EMBL/GenBank/DDBJ whole genome shotgun (WGS) entry which is preliminary data.</text>
</comment>
<keyword evidence="2" id="KW-1185">Reference proteome</keyword>
<protein>
    <recommendedName>
        <fullName evidence="3">F-box domain protein</fullName>
    </recommendedName>
</protein>
<evidence type="ECO:0000313" key="2">
    <source>
        <dbReference type="Proteomes" id="UP001521116"/>
    </source>
</evidence>
<reference evidence="1 2" key="1">
    <citation type="submission" date="2024-02" db="EMBL/GenBank/DDBJ databases">
        <title>De novo assembly and annotation of 12 fungi associated with fruit tree decline syndrome in Ontario, Canada.</title>
        <authorList>
            <person name="Sulman M."/>
            <person name="Ellouze W."/>
            <person name="Ilyukhin E."/>
        </authorList>
    </citation>
    <scope>NUCLEOTIDE SEQUENCE [LARGE SCALE GENOMIC DNA]</scope>
    <source>
        <strain evidence="1 2">M1-105</strain>
    </source>
</reference>
<evidence type="ECO:0008006" key="3">
    <source>
        <dbReference type="Google" id="ProtNLM"/>
    </source>
</evidence>
<sequence>MPPLSQELVEHIASHADRQTRTSMLTASRSFQVAVEGQEFPSWVGLEAGDLEGFLNLYHGHRTRFVRSIQFTVKFANLRGGADDSDPLPCRESLEDIREYDRLFTSQIAALFMALKAFEEREADQPEGIQLTIHIAQQTVIADCDHRRHPSWRVHLLNPESLPQVSCIRSLVFPTPDICGAGSDEGLRPIDMAAAIDLTARLPNLEELQCPYLFERFPIAYNDAVVQHFTRPWEGPWLDTRHAFARAVREARGNERLKDVRLHFHATDPFCADTDQARPLPDLVGDPLSSVYDPLSSAVRDFSQRLVELDIRATCDQSLFWPDASSTVDPPYWPHLKRLHVEFNAATPRGSWYFTDPRGEMTPASDARGFRVEAEHYPPLGPTRSAEDEEWDEVWMFEGGRAENLRPDVFRTEPVVATVEPLLAAFARALANMPALEQAELFSFLGWSPNDERAEAYDDGPFEIDNAVHRWGVNATVGGGERRLEWQVGAWRPSEEVMKLFQHAFGNVVVVDWVPFKFSPQR</sequence>
<proteinExistence type="predicted"/>
<evidence type="ECO:0000313" key="1">
    <source>
        <dbReference type="EMBL" id="KAL1616831.1"/>
    </source>
</evidence>